<keyword evidence="2 5" id="KW-0378">Hydrolase</keyword>
<dbReference type="GO" id="GO:0005524">
    <property type="term" value="F:ATP binding"/>
    <property type="evidence" value="ECO:0007669"/>
    <property type="project" value="UniProtKB-KW"/>
</dbReference>
<evidence type="ECO:0000259" key="4">
    <source>
        <dbReference type="SMART" id="SM00797"/>
    </source>
</evidence>
<dbReference type="EC" id="3.5.1.54" evidence="5"/>
<evidence type="ECO:0000256" key="2">
    <source>
        <dbReference type="ARBA" id="ARBA00022801"/>
    </source>
</evidence>
<evidence type="ECO:0000313" key="5">
    <source>
        <dbReference type="EMBL" id="CBY26311.1"/>
    </source>
</evidence>
<dbReference type="RefSeq" id="WP_005163404.1">
    <property type="nucleotide sequence ID" value="NC_017564.1"/>
</dbReference>
<dbReference type="InterPro" id="IPR053526">
    <property type="entry name" value="5-oxoprolinase_subunit"/>
</dbReference>
<evidence type="ECO:0000256" key="1">
    <source>
        <dbReference type="ARBA" id="ARBA00022741"/>
    </source>
</evidence>
<dbReference type="InterPro" id="IPR029000">
    <property type="entry name" value="Cyclophilin-like_dom_sf"/>
</dbReference>
<keyword evidence="3" id="KW-0067">ATP-binding</keyword>
<dbReference type="SMART" id="SM00797">
    <property type="entry name" value="AHS2"/>
    <property type="match status" value="1"/>
</dbReference>
<dbReference type="Pfam" id="PF02626">
    <property type="entry name" value="CT_A_B"/>
    <property type="match status" value="1"/>
</dbReference>
<dbReference type="GO" id="GO:0004039">
    <property type="term" value="F:allophanate hydrolase activity"/>
    <property type="evidence" value="ECO:0007669"/>
    <property type="project" value="UniProtKB-EC"/>
</dbReference>
<feature type="domain" description="Carboxyltransferase" evidence="4">
    <location>
        <begin position="23"/>
        <end position="298"/>
    </location>
</feature>
<dbReference type="PATRIC" id="fig|930944.6.peg.1859"/>
<evidence type="ECO:0000313" key="6">
    <source>
        <dbReference type="Proteomes" id="UP000008084"/>
    </source>
</evidence>
<dbReference type="GeneID" id="31409905"/>
<dbReference type="EMBL" id="FR729477">
    <property type="protein sequence ID" value="CBY26311.1"/>
    <property type="molecule type" value="Genomic_DNA"/>
</dbReference>
<protein>
    <submittedName>
        <fullName evidence="5">Allophanate hydrolase 2 subunit 2</fullName>
        <ecNumber evidence="5">3.5.1.54</ecNumber>
    </submittedName>
</protein>
<dbReference type="Proteomes" id="UP000008084">
    <property type="component" value="Chromosome"/>
</dbReference>
<dbReference type="PANTHER" id="PTHR43309">
    <property type="entry name" value="5-OXOPROLINASE SUBUNIT C"/>
    <property type="match status" value="1"/>
</dbReference>
<keyword evidence="1" id="KW-0547">Nucleotide-binding</keyword>
<dbReference type="Gene3D" id="2.40.100.10">
    <property type="entry name" value="Cyclophilin-like"/>
    <property type="match status" value="1"/>
</dbReference>
<gene>
    <name evidence="5" type="ordered locus">Y11_18701</name>
</gene>
<evidence type="ECO:0000256" key="3">
    <source>
        <dbReference type="ARBA" id="ARBA00022840"/>
    </source>
</evidence>
<dbReference type="InterPro" id="IPR052708">
    <property type="entry name" value="PxpC"/>
</dbReference>
<organism evidence="5 6">
    <name type="scientific">Yersinia enterocolitica subsp. palearctica serotype O:3 (strain DSM 13030 / CIP 106945 / Y11)</name>
    <dbReference type="NCBI Taxonomy" id="930944"/>
    <lineage>
        <taxon>Bacteria</taxon>
        <taxon>Pseudomonadati</taxon>
        <taxon>Pseudomonadota</taxon>
        <taxon>Gammaproteobacteria</taxon>
        <taxon>Enterobacterales</taxon>
        <taxon>Yersiniaceae</taxon>
        <taxon>Yersinia</taxon>
    </lineage>
</organism>
<dbReference type="NCBIfam" id="TIGR00724">
    <property type="entry name" value="urea_amlyse_rel"/>
    <property type="match status" value="1"/>
</dbReference>
<reference evidence="5 6" key="1">
    <citation type="journal article" date="2011" name="J. Bacteriol.">
        <title>Complete genome sequence of Yersinia enterocolitica subsp. palearctica serogroup O:3.</title>
        <authorList>
            <person name="Batzilla J."/>
            <person name="Hoper D."/>
            <person name="Antonenka U."/>
            <person name="Heesemann J."/>
            <person name="Rakin A."/>
        </authorList>
    </citation>
    <scope>NUCLEOTIDE SEQUENCE [LARGE SCALE GENOMIC DNA]</scope>
    <source>
        <strain evidence="6">DSM 13030 / CIP 106945 / Y11</strain>
    </source>
</reference>
<dbReference type="KEGG" id="yey:Y11_18701"/>
<name>A0A0H3NYI2_YERE1</name>
<proteinExistence type="predicted"/>
<dbReference type="NCBIfam" id="NF045499">
    <property type="entry name" value="PxpC_5OPro"/>
    <property type="match status" value="1"/>
</dbReference>
<sequence length="321" mass="35048">MLKIIRSGIYTTVQDSGRGGFRRLGISQSGALDLPALSMANMLVGNEAGAAGLEITLGQFSAEFTQPGWIAVMGAGCEAMLGDQLLWTGWRYPVKPGQQLKLSVPHRGMRSYLAISGGIDVPEMLGSRSTDLKAGFGGYLGRLIKEGDCLPLGKPTRLPRESVGVKQMLFGNRVRAVPGPEYHEFDPVSQGAFWREAWQLSPQSNRMGYRLTGRELTRTTSREMLSHGLLPGVVQVPHNGQPIVLMADAQTTGGYPRIACVIEADLYHLAQLRLGESVHFVPCTVEEALRAKSEQQHFLQQIEWGLQPGFDTVEAKCTEAK</sequence>
<dbReference type="PANTHER" id="PTHR43309:SF3">
    <property type="entry name" value="5-OXOPROLINASE SUBUNIT C"/>
    <property type="match status" value="1"/>
</dbReference>
<accession>A0A0H3NYI2</accession>
<dbReference type="HOGENOM" id="CLU_028967_0_3_6"/>
<dbReference type="AlphaFoldDB" id="A0A0H3NYI2"/>
<dbReference type="InterPro" id="IPR003778">
    <property type="entry name" value="CT_A_B"/>
</dbReference>
<dbReference type="SUPFAM" id="SSF50891">
    <property type="entry name" value="Cyclophilin-like"/>
    <property type="match status" value="1"/>
</dbReference>